<dbReference type="AlphaFoldDB" id="A0A2I1HUL1"/>
<feature type="region of interest" description="Disordered" evidence="1">
    <location>
        <begin position="72"/>
        <end position="108"/>
    </location>
</feature>
<evidence type="ECO:0000313" key="3">
    <source>
        <dbReference type="Proteomes" id="UP000234323"/>
    </source>
</evidence>
<proteinExistence type="predicted"/>
<gene>
    <name evidence="2" type="ORF">RhiirA4_432618</name>
</gene>
<dbReference type="Proteomes" id="UP000234323">
    <property type="component" value="Unassembled WGS sequence"/>
</dbReference>
<organism evidence="2 3">
    <name type="scientific">Rhizophagus irregularis</name>
    <dbReference type="NCBI Taxonomy" id="588596"/>
    <lineage>
        <taxon>Eukaryota</taxon>
        <taxon>Fungi</taxon>
        <taxon>Fungi incertae sedis</taxon>
        <taxon>Mucoromycota</taxon>
        <taxon>Glomeromycotina</taxon>
        <taxon>Glomeromycetes</taxon>
        <taxon>Glomerales</taxon>
        <taxon>Glomeraceae</taxon>
        <taxon>Rhizophagus</taxon>
    </lineage>
</organism>
<comment type="caution">
    <text evidence="2">The sequence shown here is derived from an EMBL/GenBank/DDBJ whole genome shotgun (WGS) entry which is preliminary data.</text>
</comment>
<sequence length="108" mass="12651">MSRTMAPELWHPNYGSRTMAPELWHLNYGSRTMTPKYDPLCPELWQLNYGTRTMAAELWHLNYGSRTMAPELWQPNYDPQGNPKKPPNPVRRISNPRTCRPYPGIHSK</sequence>
<evidence type="ECO:0000313" key="2">
    <source>
        <dbReference type="EMBL" id="PKY62575.1"/>
    </source>
</evidence>
<reference evidence="2 3" key="1">
    <citation type="submission" date="2015-10" db="EMBL/GenBank/DDBJ databases">
        <title>Genome analyses suggest a sexual origin of heterokaryosis in a supposedly ancient asexual fungus.</title>
        <authorList>
            <person name="Ropars J."/>
            <person name="Sedzielewska K."/>
            <person name="Noel J."/>
            <person name="Charron P."/>
            <person name="Farinelli L."/>
            <person name="Marton T."/>
            <person name="Kruger M."/>
            <person name="Pelin A."/>
            <person name="Brachmann A."/>
            <person name="Corradi N."/>
        </authorList>
    </citation>
    <scope>NUCLEOTIDE SEQUENCE [LARGE SCALE GENOMIC DNA]</scope>
    <source>
        <strain evidence="2 3">A4</strain>
    </source>
</reference>
<accession>A0A2I1HUL1</accession>
<dbReference type="EMBL" id="LLXI01007397">
    <property type="protein sequence ID" value="PKY62575.1"/>
    <property type="molecule type" value="Genomic_DNA"/>
</dbReference>
<evidence type="ECO:0000256" key="1">
    <source>
        <dbReference type="SAM" id="MobiDB-lite"/>
    </source>
</evidence>
<name>A0A2I1HUL1_9GLOM</name>
<protein>
    <submittedName>
        <fullName evidence="2">Uncharacterized protein</fullName>
    </submittedName>
</protein>
<keyword evidence="3" id="KW-1185">Reference proteome</keyword>